<feature type="transmembrane region" description="Helical" evidence="1">
    <location>
        <begin position="274"/>
        <end position="293"/>
    </location>
</feature>
<reference evidence="2" key="1">
    <citation type="submission" date="2020-05" db="EMBL/GenBank/DDBJ databases">
        <authorList>
            <person name="Chiriac C."/>
            <person name="Salcher M."/>
            <person name="Ghai R."/>
            <person name="Kavagutti S V."/>
        </authorList>
    </citation>
    <scope>NUCLEOTIDE SEQUENCE</scope>
</reference>
<feature type="transmembrane region" description="Helical" evidence="1">
    <location>
        <begin position="43"/>
        <end position="64"/>
    </location>
</feature>
<feature type="transmembrane region" description="Helical" evidence="1">
    <location>
        <begin position="228"/>
        <end position="246"/>
    </location>
</feature>
<keyword evidence="1" id="KW-0812">Transmembrane</keyword>
<keyword evidence="1" id="KW-0472">Membrane</keyword>
<gene>
    <name evidence="2" type="ORF">UFOPK2214_00112</name>
</gene>
<dbReference type="EMBL" id="CAEZWJ010000002">
    <property type="protein sequence ID" value="CAB4644035.1"/>
    <property type="molecule type" value="Genomic_DNA"/>
</dbReference>
<feature type="transmembrane region" description="Helical" evidence="1">
    <location>
        <begin position="70"/>
        <end position="91"/>
    </location>
</feature>
<evidence type="ECO:0000256" key="1">
    <source>
        <dbReference type="SAM" id="Phobius"/>
    </source>
</evidence>
<feature type="transmembrane region" description="Helical" evidence="1">
    <location>
        <begin position="203"/>
        <end position="222"/>
    </location>
</feature>
<name>A0A6J6K6P7_9ZZZZ</name>
<feature type="transmembrane region" description="Helical" evidence="1">
    <location>
        <begin position="178"/>
        <end position="196"/>
    </location>
</feature>
<keyword evidence="1" id="KW-1133">Transmembrane helix</keyword>
<accession>A0A6J6K6P7</accession>
<proteinExistence type="predicted"/>
<feature type="transmembrane region" description="Helical" evidence="1">
    <location>
        <begin position="251"/>
        <end position="268"/>
    </location>
</feature>
<feature type="transmembrane region" description="Helical" evidence="1">
    <location>
        <begin position="151"/>
        <end position="172"/>
    </location>
</feature>
<evidence type="ECO:0000313" key="2">
    <source>
        <dbReference type="EMBL" id="CAB4644035.1"/>
    </source>
</evidence>
<protein>
    <submittedName>
        <fullName evidence="2">Unannotated protein</fullName>
    </submittedName>
</protein>
<sequence length="309" mass="32246">MHMDQRKSRNEVLDEFVAQGVLTEEQACDIADAPQWSFSARELITYLASLIIGVGVIRILAIALQDASEGAIVTSLYIVAVAAGFGSWKLSSGSDIRDRFSEVLELAALGCAGGATAVLLSNTELRGEFIGLMLTSTALGWGMYRCRTSRFAGTVALCVGANGVALSLGAWIEPDRGWAAGVLMVLSGLSLALVGTKKIGAPYFARAVGSLFVVIGSITLGTDISNGRVIPIVTGIALFAIGTKFLASETLVAGAFCIVTGVVMTVNQSIDNDMAQGLVIIGTGVVMLIVLSAQMKRISNRREPGVQAA</sequence>
<organism evidence="2">
    <name type="scientific">freshwater metagenome</name>
    <dbReference type="NCBI Taxonomy" id="449393"/>
    <lineage>
        <taxon>unclassified sequences</taxon>
        <taxon>metagenomes</taxon>
        <taxon>ecological metagenomes</taxon>
    </lineage>
</organism>
<dbReference type="AlphaFoldDB" id="A0A6J6K6P7"/>